<feature type="transmembrane region" description="Helical" evidence="2">
    <location>
        <begin position="18"/>
        <end position="37"/>
    </location>
</feature>
<dbReference type="EMBL" id="JALPRF010000003">
    <property type="protein sequence ID" value="MCK8494606.1"/>
    <property type="molecule type" value="Genomic_DNA"/>
</dbReference>
<dbReference type="RefSeq" id="WP_248479114.1">
    <property type="nucleotide sequence ID" value="NZ_JALPRF010000003.1"/>
</dbReference>
<organism evidence="3 4">
    <name type="scientific">Spirosoma liriopis</name>
    <dbReference type="NCBI Taxonomy" id="2937440"/>
    <lineage>
        <taxon>Bacteria</taxon>
        <taxon>Pseudomonadati</taxon>
        <taxon>Bacteroidota</taxon>
        <taxon>Cytophagia</taxon>
        <taxon>Cytophagales</taxon>
        <taxon>Cytophagaceae</taxon>
        <taxon>Spirosoma</taxon>
    </lineage>
</organism>
<reference evidence="3 4" key="1">
    <citation type="submission" date="2022-04" db="EMBL/GenBank/DDBJ databases">
        <title>Spirosoma sp. strain RP8 genome sequencing and assembly.</title>
        <authorList>
            <person name="Jung Y."/>
        </authorList>
    </citation>
    <scope>NUCLEOTIDE SEQUENCE [LARGE SCALE GENOMIC DNA]</scope>
    <source>
        <strain evidence="3 4">RP8</strain>
    </source>
</reference>
<name>A0ABT0HR07_9BACT</name>
<evidence type="ECO:0000256" key="2">
    <source>
        <dbReference type="SAM" id="Phobius"/>
    </source>
</evidence>
<gene>
    <name evidence="3" type="ORF">M0L20_22250</name>
</gene>
<protein>
    <recommendedName>
        <fullName evidence="5">YtxH domain-containing protein</fullName>
    </recommendedName>
</protein>
<feature type="region of interest" description="Disordered" evidence="1">
    <location>
        <begin position="40"/>
        <end position="79"/>
    </location>
</feature>
<evidence type="ECO:0000313" key="4">
    <source>
        <dbReference type="Proteomes" id="UP001202180"/>
    </source>
</evidence>
<keyword evidence="2" id="KW-1133">Transmembrane helix</keyword>
<dbReference type="Proteomes" id="UP001202180">
    <property type="component" value="Unassembled WGS sequence"/>
</dbReference>
<sequence>MTAKATVDAAKSAKLSKYAAYVSAAAAIIALLYPTLFSNEQKTQSKSTDYPSKSKNTRIDTMSKKLKGQLRYQQSHQRK</sequence>
<accession>A0ABT0HR07</accession>
<comment type="caution">
    <text evidence="3">The sequence shown here is derived from an EMBL/GenBank/DDBJ whole genome shotgun (WGS) entry which is preliminary data.</text>
</comment>
<proteinExistence type="predicted"/>
<evidence type="ECO:0000313" key="3">
    <source>
        <dbReference type="EMBL" id="MCK8494606.1"/>
    </source>
</evidence>
<feature type="compositionally biased region" description="Polar residues" evidence="1">
    <location>
        <begin position="40"/>
        <end position="54"/>
    </location>
</feature>
<evidence type="ECO:0000256" key="1">
    <source>
        <dbReference type="SAM" id="MobiDB-lite"/>
    </source>
</evidence>
<keyword evidence="2" id="KW-0472">Membrane</keyword>
<keyword evidence="4" id="KW-1185">Reference proteome</keyword>
<keyword evidence="2" id="KW-0812">Transmembrane</keyword>
<evidence type="ECO:0008006" key="5">
    <source>
        <dbReference type="Google" id="ProtNLM"/>
    </source>
</evidence>